<dbReference type="SMART" id="SM01381">
    <property type="entry name" value="7TM_GPCR_Srsx"/>
    <property type="match status" value="1"/>
</dbReference>
<feature type="transmembrane region" description="Helical" evidence="5">
    <location>
        <begin position="184"/>
        <end position="206"/>
    </location>
</feature>
<feature type="transmembrane region" description="Helical" evidence="5">
    <location>
        <begin position="103"/>
        <end position="128"/>
    </location>
</feature>
<dbReference type="InterPro" id="IPR000276">
    <property type="entry name" value="GPCR_Rhodpsn"/>
</dbReference>
<evidence type="ECO:0008006" key="8">
    <source>
        <dbReference type="Google" id="ProtNLM"/>
    </source>
</evidence>
<dbReference type="InterPro" id="IPR019424">
    <property type="entry name" value="7TM_GPCR_Srsx"/>
</dbReference>
<dbReference type="Pfam" id="PF10320">
    <property type="entry name" value="7TM_GPCR_Srsx"/>
    <property type="match status" value="1"/>
</dbReference>
<evidence type="ECO:0000256" key="4">
    <source>
        <dbReference type="ARBA" id="ARBA00023136"/>
    </source>
</evidence>
<evidence type="ECO:0000256" key="3">
    <source>
        <dbReference type="ARBA" id="ARBA00022989"/>
    </source>
</evidence>
<dbReference type="Proteomes" id="UP001620626">
    <property type="component" value="Unassembled WGS sequence"/>
</dbReference>
<keyword evidence="7" id="KW-1185">Reference proteome</keyword>
<sequence length="402" mass="45230">MDTNDSNINNTVYLKFHNVYPCWNFIIAALAINAVAMVGMVSNFAVIWVTYRTKTLRGTANFLIALCSFFDLLHEHGHLLFLYTALSGQNFLPISSAFRFCSVSLYGIGGIAVSIAFTGLDRLLCVLFPAFPRRVKPLPYLSAITLLCLASSVCTLIGYYKKNNETPNFMVTGTIADLVTDPSILLYSFILYSVTVLIYLITGFVIRKRAKNSSNSSSSCSELINRRIFRSLLVIVLLNVGGSYVNLGFLLFIYPLFDTENPILAWTIAMFMGILTVNVSSASNGPILYFTSTEYRSAFQREFNKIRRFFFPNSSSVQPIATVLAIHRTVATSRQTVLHERMEISPPGTYRVVIWSQLLLGANFLSRSITTPNECNENEIFAKIWMGRREKKMGFRLDILQK</sequence>
<evidence type="ECO:0000313" key="6">
    <source>
        <dbReference type="EMBL" id="KAL3116985.1"/>
    </source>
</evidence>
<protein>
    <recommendedName>
        <fullName evidence="8">G-protein coupled receptors family 1 profile domain-containing protein</fullName>
    </recommendedName>
</protein>
<dbReference type="CDD" id="cd00637">
    <property type="entry name" value="7tm_classA_rhodopsin-like"/>
    <property type="match status" value="1"/>
</dbReference>
<dbReference type="GO" id="GO:0016020">
    <property type="term" value="C:membrane"/>
    <property type="evidence" value="ECO:0007669"/>
    <property type="project" value="UniProtKB-SubCell"/>
</dbReference>
<gene>
    <name evidence="6" type="ORF">niasHT_002944</name>
</gene>
<dbReference type="AlphaFoldDB" id="A0ABD2LP13"/>
<comment type="caution">
    <text evidence="6">The sequence shown here is derived from an EMBL/GenBank/DDBJ whole genome shotgun (WGS) entry which is preliminary data.</text>
</comment>
<dbReference type="EMBL" id="JBICBT010000337">
    <property type="protein sequence ID" value="KAL3116985.1"/>
    <property type="molecule type" value="Genomic_DNA"/>
</dbReference>
<evidence type="ECO:0000256" key="2">
    <source>
        <dbReference type="ARBA" id="ARBA00022692"/>
    </source>
</evidence>
<dbReference type="Gene3D" id="1.20.1070.10">
    <property type="entry name" value="Rhodopsin 7-helix transmembrane proteins"/>
    <property type="match status" value="1"/>
</dbReference>
<feature type="transmembrane region" description="Helical" evidence="5">
    <location>
        <begin position="263"/>
        <end position="291"/>
    </location>
</feature>
<organism evidence="6 7">
    <name type="scientific">Heterodera trifolii</name>
    <dbReference type="NCBI Taxonomy" id="157864"/>
    <lineage>
        <taxon>Eukaryota</taxon>
        <taxon>Metazoa</taxon>
        <taxon>Ecdysozoa</taxon>
        <taxon>Nematoda</taxon>
        <taxon>Chromadorea</taxon>
        <taxon>Rhabditida</taxon>
        <taxon>Tylenchina</taxon>
        <taxon>Tylenchomorpha</taxon>
        <taxon>Tylenchoidea</taxon>
        <taxon>Heteroderidae</taxon>
        <taxon>Heteroderinae</taxon>
        <taxon>Heterodera</taxon>
    </lineage>
</organism>
<feature type="transmembrane region" description="Helical" evidence="5">
    <location>
        <begin position="25"/>
        <end position="50"/>
    </location>
</feature>
<accession>A0ABD2LP13</accession>
<evidence type="ECO:0000256" key="1">
    <source>
        <dbReference type="ARBA" id="ARBA00004370"/>
    </source>
</evidence>
<dbReference type="PANTHER" id="PTHR23360:SF5">
    <property type="entry name" value="G-PROTEIN COUPLED RECEPTORS FAMILY 1 PROFILE DOMAIN-CONTAINING PROTEIN"/>
    <property type="match status" value="1"/>
</dbReference>
<keyword evidence="3 5" id="KW-1133">Transmembrane helix</keyword>
<reference evidence="6 7" key="1">
    <citation type="submission" date="2024-10" db="EMBL/GenBank/DDBJ databases">
        <authorList>
            <person name="Kim D."/>
        </authorList>
    </citation>
    <scope>NUCLEOTIDE SEQUENCE [LARGE SCALE GENOMIC DNA]</scope>
    <source>
        <strain evidence="6">BH-2024</strain>
    </source>
</reference>
<dbReference type="SUPFAM" id="SSF81321">
    <property type="entry name" value="Family A G protein-coupled receptor-like"/>
    <property type="match status" value="1"/>
</dbReference>
<feature type="transmembrane region" description="Helical" evidence="5">
    <location>
        <begin position="232"/>
        <end position="257"/>
    </location>
</feature>
<evidence type="ECO:0000256" key="5">
    <source>
        <dbReference type="SAM" id="Phobius"/>
    </source>
</evidence>
<keyword evidence="4 5" id="KW-0472">Membrane</keyword>
<comment type="subcellular location">
    <subcellularLocation>
        <location evidence="1">Membrane</location>
    </subcellularLocation>
</comment>
<keyword evidence="2 5" id="KW-0812">Transmembrane</keyword>
<feature type="transmembrane region" description="Helical" evidence="5">
    <location>
        <begin position="140"/>
        <end position="160"/>
    </location>
</feature>
<feature type="transmembrane region" description="Helical" evidence="5">
    <location>
        <begin position="62"/>
        <end position="83"/>
    </location>
</feature>
<dbReference type="PANTHER" id="PTHR23360">
    <property type="entry name" value="G-PROTEIN COUPLED RECEPTORS FAMILY 1 PROFILE DOMAIN-CONTAINING PROTEIN-RELATED"/>
    <property type="match status" value="1"/>
</dbReference>
<proteinExistence type="predicted"/>
<dbReference type="InterPro" id="IPR047130">
    <property type="entry name" value="7TM_GPCR_Srsx_nematod"/>
</dbReference>
<name>A0ABD2LP13_9BILA</name>
<evidence type="ECO:0000313" key="7">
    <source>
        <dbReference type="Proteomes" id="UP001620626"/>
    </source>
</evidence>